<keyword evidence="2" id="KW-1185">Reference proteome</keyword>
<dbReference type="KEGG" id="slia:HA039_25145"/>
<dbReference type="EMBL" id="CP050177">
    <property type="protein sequence ID" value="QIQ07160.1"/>
    <property type="molecule type" value="Genomic_DNA"/>
</dbReference>
<sequence>MRPSAGLPAVALPSVGTALRVVESLLLSGGQRTARRNAWTAVQEDRRRARDRVEAQHVLEAVSDRTSRAT</sequence>
<reference evidence="1 2" key="1">
    <citation type="submission" date="2020-03" db="EMBL/GenBank/DDBJ databases">
        <title>A novel species.</title>
        <authorList>
            <person name="Gao J."/>
        </authorList>
    </citation>
    <scope>NUCLEOTIDE SEQUENCE [LARGE SCALE GENOMIC DNA]</scope>
    <source>
        <strain evidence="1 2">QMT-12</strain>
    </source>
</reference>
<evidence type="ECO:0000313" key="2">
    <source>
        <dbReference type="Proteomes" id="UP000501179"/>
    </source>
</evidence>
<dbReference type="AlphaFoldDB" id="A0A6G9H9J6"/>
<accession>A0A6G9H9J6</accession>
<protein>
    <submittedName>
        <fullName evidence="1">Uncharacterized protein</fullName>
    </submittedName>
</protein>
<proteinExistence type="predicted"/>
<name>A0A6G9H9J6_9ACTN</name>
<organism evidence="1 2">
    <name type="scientific">Streptomyces liangshanensis</name>
    <dbReference type="NCBI Taxonomy" id="2717324"/>
    <lineage>
        <taxon>Bacteria</taxon>
        <taxon>Bacillati</taxon>
        <taxon>Actinomycetota</taxon>
        <taxon>Actinomycetes</taxon>
        <taxon>Kitasatosporales</taxon>
        <taxon>Streptomycetaceae</taxon>
        <taxon>Streptomyces</taxon>
    </lineage>
</organism>
<evidence type="ECO:0000313" key="1">
    <source>
        <dbReference type="EMBL" id="QIQ07160.1"/>
    </source>
</evidence>
<dbReference type="Proteomes" id="UP000501179">
    <property type="component" value="Chromosome"/>
</dbReference>
<gene>
    <name evidence="1" type="ORF">HA039_25145</name>
</gene>